<gene>
    <name evidence="2" type="ORF">A3H53_01265</name>
</gene>
<accession>A0A1F6XX69</accession>
<name>A0A1F6XX69_9BACT</name>
<feature type="domain" description="Helix-turn-helix" evidence="1">
    <location>
        <begin position="5"/>
        <end position="47"/>
    </location>
</feature>
<dbReference type="GO" id="GO:0003677">
    <property type="term" value="F:DNA binding"/>
    <property type="evidence" value="ECO:0007669"/>
    <property type="project" value="InterPro"/>
</dbReference>
<dbReference type="Proteomes" id="UP000176479">
    <property type="component" value="Unassembled WGS sequence"/>
</dbReference>
<dbReference type="Pfam" id="PF12728">
    <property type="entry name" value="HTH_17"/>
    <property type="match status" value="1"/>
</dbReference>
<protein>
    <recommendedName>
        <fullName evidence="1">Helix-turn-helix domain-containing protein</fullName>
    </recommendedName>
</protein>
<evidence type="ECO:0000313" key="3">
    <source>
        <dbReference type="Proteomes" id="UP000176479"/>
    </source>
</evidence>
<comment type="caution">
    <text evidence="2">The sequence shown here is derived from an EMBL/GenBank/DDBJ whole genome shotgun (WGS) entry which is preliminary data.</text>
</comment>
<dbReference type="EMBL" id="MFVK01000032">
    <property type="protein sequence ID" value="OGI98628.1"/>
    <property type="molecule type" value="Genomic_DNA"/>
</dbReference>
<evidence type="ECO:0000313" key="2">
    <source>
        <dbReference type="EMBL" id="OGI98628.1"/>
    </source>
</evidence>
<evidence type="ECO:0000259" key="1">
    <source>
        <dbReference type="Pfam" id="PF12728"/>
    </source>
</evidence>
<dbReference type="InterPro" id="IPR010093">
    <property type="entry name" value="SinI_DNA-bd"/>
</dbReference>
<proteinExistence type="predicted"/>
<reference evidence="2 3" key="1">
    <citation type="journal article" date="2016" name="Nat. Commun.">
        <title>Thousands of microbial genomes shed light on interconnected biogeochemical processes in an aquifer system.</title>
        <authorList>
            <person name="Anantharaman K."/>
            <person name="Brown C.T."/>
            <person name="Hug L.A."/>
            <person name="Sharon I."/>
            <person name="Castelle C.J."/>
            <person name="Probst A.J."/>
            <person name="Thomas B.C."/>
            <person name="Singh A."/>
            <person name="Wilkins M.J."/>
            <person name="Karaoz U."/>
            <person name="Brodie E.L."/>
            <person name="Williams K.H."/>
            <person name="Hubbard S.S."/>
            <person name="Banfield J.F."/>
        </authorList>
    </citation>
    <scope>NUCLEOTIDE SEQUENCE [LARGE SCALE GENOMIC DNA]</scope>
</reference>
<dbReference type="NCBIfam" id="TIGR01764">
    <property type="entry name" value="excise"/>
    <property type="match status" value="1"/>
</dbReference>
<sequence>MDKNLLSTVEAANILGISRQAVFKKIKSGEIKAKKVGRNFVITREDLPYILEEHLTEDRKREIEKAVKKAVSEYGEALRLLGRE</sequence>
<dbReference type="AlphaFoldDB" id="A0A1F6XX69"/>
<dbReference type="InterPro" id="IPR041657">
    <property type="entry name" value="HTH_17"/>
</dbReference>
<organism evidence="2 3">
    <name type="scientific">Candidatus Nomurabacteria bacterium RIFCSPLOWO2_02_FULL_40_10</name>
    <dbReference type="NCBI Taxonomy" id="1801786"/>
    <lineage>
        <taxon>Bacteria</taxon>
        <taxon>Candidatus Nomuraibacteriota</taxon>
    </lineage>
</organism>